<feature type="compositionally biased region" description="Low complexity" evidence="8">
    <location>
        <begin position="45"/>
        <end position="54"/>
    </location>
</feature>
<evidence type="ECO:0000256" key="4">
    <source>
        <dbReference type="ARBA" id="ARBA00022692"/>
    </source>
</evidence>
<dbReference type="PANTHER" id="PTHR23503">
    <property type="entry name" value="SOLUTE CARRIER FAMILY 2"/>
    <property type="match status" value="1"/>
</dbReference>
<evidence type="ECO:0000313" key="11">
    <source>
        <dbReference type="EMBL" id="CAD5118890.1"/>
    </source>
</evidence>
<accession>A0A7I8VRE9</accession>
<evidence type="ECO:0000256" key="6">
    <source>
        <dbReference type="ARBA" id="ARBA00023136"/>
    </source>
</evidence>
<comment type="subcellular location">
    <subcellularLocation>
        <location evidence="1">Cell membrane</location>
        <topology evidence="1">Multi-pass membrane protein</topology>
    </subcellularLocation>
</comment>
<dbReference type="EMBL" id="CAJFCJ010000009">
    <property type="protein sequence ID" value="CAD5118890.1"/>
    <property type="molecule type" value="Genomic_DNA"/>
</dbReference>
<comment type="caution">
    <text evidence="11">The sequence shown here is derived from an EMBL/GenBank/DDBJ whole genome shotgun (WGS) entry which is preliminary data.</text>
</comment>
<dbReference type="PROSITE" id="PS00217">
    <property type="entry name" value="SUGAR_TRANSPORT_2"/>
    <property type="match status" value="1"/>
</dbReference>
<dbReference type="InterPro" id="IPR005829">
    <property type="entry name" value="Sugar_transporter_CS"/>
</dbReference>
<dbReference type="FunFam" id="1.20.1250.20:FF:001511">
    <property type="entry name" value="Solute carrier family 2, facilitated glucose transporter member 5"/>
    <property type="match status" value="1"/>
</dbReference>
<keyword evidence="5 9" id="KW-1133">Transmembrane helix</keyword>
<proteinExistence type="inferred from homology"/>
<dbReference type="OrthoDB" id="4540492at2759"/>
<evidence type="ECO:0000256" key="7">
    <source>
        <dbReference type="RuleBase" id="RU003346"/>
    </source>
</evidence>
<feature type="transmembrane region" description="Helical" evidence="9">
    <location>
        <begin position="185"/>
        <end position="205"/>
    </location>
</feature>
<dbReference type="Gene3D" id="1.20.1250.20">
    <property type="entry name" value="MFS general substrate transporter like domains"/>
    <property type="match status" value="1"/>
</dbReference>
<keyword evidence="6 9" id="KW-0472">Membrane</keyword>
<evidence type="ECO:0000256" key="2">
    <source>
        <dbReference type="ARBA" id="ARBA00022448"/>
    </source>
</evidence>
<keyword evidence="3" id="KW-1003">Cell membrane</keyword>
<keyword evidence="4 9" id="KW-0812">Transmembrane</keyword>
<dbReference type="InterPro" id="IPR005828">
    <property type="entry name" value="MFS_sugar_transport-like"/>
</dbReference>
<feature type="compositionally biased region" description="Basic and acidic residues" evidence="8">
    <location>
        <begin position="1"/>
        <end position="22"/>
    </location>
</feature>
<dbReference type="InterPro" id="IPR036259">
    <property type="entry name" value="MFS_trans_sf"/>
</dbReference>
<name>A0A7I8VRE9_9ANNE</name>
<dbReference type="Proteomes" id="UP000549394">
    <property type="component" value="Unassembled WGS sequence"/>
</dbReference>
<dbReference type="InterPro" id="IPR003663">
    <property type="entry name" value="Sugar/inositol_transpt"/>
</dbReference>
<feature type="transmembrane region" description="Helical" evidence="9">
    <location>
        <begin position="528"/>
        <end position="546"/>
    </location>
</feature>
<feature type="transmembrane region" description="Helical" evidence="9">
    <location>
        <begin position="97"/>
        <end position="118"/>
    </location>
</feature>
<feature type="transmembrane region" description="Helical" evidence="9">
    <location>
        <begin position="431"/>
        <end position="451"/>
    </location>
</feature>
<feature type="transmembrane region" description="Helical" evidence="9">
    <location>
        <begin position="496"/>
        <end position="516"/>
    </location>
</feature>
<evidence type="ECO:0000313" key="12">
    <source>
        <dbReference type="Proteomes" id="UP000549394"/>
    </source>
</evidence>
<dbReference type="InterPro" id="IPR020846">
    <property type="entry name" value="MFS_dom"/>
</dbReference>
<dbReference type="NCBIfam" id="TIGR00879">
    <property type="entry name" value="SP"/>
    <property type="match status" value="1"/>
</dbReference>
<feature type="transmembrane region" description="Helical" evidence="9">
    <location>
        <begin position="211"/>
        <end position="234"/>
    </location>
</feature>
<feature type="transmembrane region" description="Helical" evidence="9">
    <location>
        <begin position="246"/>
        <end position="266"/>
    </location>
</feature>
<dbReference type="PANTHER" id="PTHR23503:SF8">
    <property type="entry name" value="FACILITATED GLUCOSE TRANSPORTER PROTEIN 1"/>
    <property type="match status" value="1"/>
</dbReference>
<evidence type="ECO:0000256" key="1">
    <source>
        <dbReference type="ARBA" id="ARBA00004651"/>
    </source>
</evidence>
<sequence length="610" mass="67524">MDDSAKEKMMSDGDSIKENEPKKKLRNVSQKSTDSSCSSKRRSSRSSLYRRVSSTETTDKPFDRTASKISSVASKGSLQVTRSEYHDNLKPELASGITLNLCVTAFVIVFGSSFLFGYNIGALNQISPLIKSFYNETYVERNNQPISDASLTFLWSLTTALFLPGGMIGAFSAGFIADKIGRKKAILLSYIFAILGAIISTFPVISRTPELLMVGRVLVGVHSGLSTSLAPMYLSEICPFNYRGAFGTLHQLFITIGILAASIFGIEGILGTEKLWPYVLSINAIPPLLCLAILPFLPESPRYLLLIKNERELASKALRFFRNRKDITTDIEEMDTEQSDSKSTKTEVYTLKKLFLNPALRMPLLIACCLQVVQQFSGINAIFFYSNGIFNEAGVSANHIPYAVIGTNAVNVLMTIIAIPIMDIAGRRALLLYPMIVMIFDLAIITVAQNFQKKAEWLSIVAVVCVIIYVIGFAVGLGPIPQMIGAELFRQGPRPLAMSLAGFVNWLGTFIIAISFESIQKELKHFTFLLFLGLMVLFLIFVYCLVPETRNKTFEEIAHQFAPGANIEVEEFPEVFDEDPLPEPDQSEDHRLVSFTVGESNKTTECATNL</sequence>
<organism evidence="11 12">
    <name type="scientific">Dimorphilus gyrociliatus</name>
    <dbReference type="NCBI Taxonomy" id="2664684"/>
    <lineage>
        <taxon>Eukaryota</taxon>
        <taxon>Metazoa</taxon>
        <taxon>Spiralia</taxon>
        <taxon>Lophotrochozoa</taxon>
        <taxon>Annelida</taxon>
        <taxon>Polychaeta</taxon>
        <taxon>Polychaeta incertae sedis</taxon>
        <taxon>Dinophilidae</taxon>
        <taxon>Dimorphilus</taxon>
    </lineage>
</organism>
<dbReference type="InterPro" id="IPR045263">
    <property type="entry name" value="GLUT"/>
</dbReference>
<feature type="transmembrane region" description="Helical" evidence="9">
    <location>
        <begin position="400"/>
        <end position="419"/>
    </location>
</feature>
<protein>
    <submittedName>
        <fullName evidence="11">DgyrCDS7564</fullName>
    </submittedName>
</protein>
<feature type="transmembrane region" description="Helical" evidence="9">
    <location>
        <begin position="457"/>
        <end position="475"/>
    </location>
</feature>
<feature type="compositionally biased region" description="Low complexity" evidence="8">
    <location>
        <begin position="29"/>
        <end position="38"/>
    </location>
</feature>
<comment type="similarity">
    <text evidence="7">Belongs to the major facilitator superfamily. Sugar transporter (TC 2.A.1.1) family.</text>
</comment>
<keyword evidence="2 7" id="KW-0813">Transport</keyword>
<reference evidence="11 12" key="1">
    <citation type="submission" date="2020-08" db="EMBL/GenBank/DDBJ databases">
        <authorList>
            <person name="Hejnol A."/>
        </authorList>
    </citation>
    <scope>NUCLEOTIDE SEQUENCE [LARGE SCALE GENOMIC DNA]</scope>
</reference>
<dbReference type="GO" id="GO:0005353">
    <property type="term" value="F:fructose transmembrane transporter activity"/>
    <property type="evidence" value="ECO:0007669"/>
    <property type="project" value="UniProtKB-ARBA"/>
</dbReference>
<evidence type="ECO:0000259" key="10">
    <source>
        <dbReference type="PROSITE" id="PS50850"/>
    </source>
</evidence>
<dbReference type="GO" id="GO:0005886">
    <property type="term" value="C:plasma membrane"/>
    <property type="evidence" value="ECO:0007669"/>
    <property type="project" value="UniProtKB-SubCell"/>
</dbReference>
<dbReference type="PROSITE" id="PS00216">
    <property type="entry name" value="SUGAR_TRANSPORT_1"/>
    <property type="match status" value="1"/>
</dbReference>
<feature type="domain" description="Major facilitator superfamily (MFS) profile" evidence="10">
    <location>
        <begin position="105"/>
        <end position="550"/>
    </location>
</feature>
<feature type="transmembrane region" description="Helical" evidence="9">
    <location>
        <begin position="278"/>
        <end position="297"/>
    </location>
</feature>
<feature type="region of interest" description="Disordered" evidence="8">
    <location>
        <begin position="1"/>
        <end position="61"/>
    </location>
</feature>
<dbReference type="SUPFAM" id="SSF103473">
    <property type="entry name" value="MFS general substrate transporter"/>
    <property type="match status" value="1"/>
</dbReference>
<dbReference type="Pfam" id="PF00083">
    <property type="entry name" value="Sugar_tr"/>
    <property type="match status" value="1"/>
</dbReference>
<feature type="transmembrane region" description="Helical" evidence="9">
    <location>
        <begin position="153"/>
        <end position="173"/>
    </location>
</feature>
<dbReference type="AlphaFoldDB" id="A0A7I8VRE9"/>
<dbReference type="GO" id="GO:1990539">
    <property type="term" value="P:fructose import across plasma membrane"/>
    <property type="evidence" value="ECO:0007669"/>
    <property type="project" value="UniProtKB-ARBA"/>
</dbReference>
<evidence type="ECO:0000256" key="3">
    <source>
        <dbReference type="ARBA" id="ARBA00022475"/>
    </source>
</evidence>
<dbReference type="PRINTS" id="PR00171">
    <property type="entry name" value="SUGRTRNSPORT"/>
</dbReference>
<evidence type="ECO:0000256" key="8">
    <source>
        <dbReference type="SAM" id="MobiDB-lite"/>
    </source>
</evidence>
<evidence type="ECO:0000256" key="9">
    <source>
        <dbReference type="SAM" id="Phobius"/>
    </source>
</evidence>
<feature type="transmembrane region" description="Helical" evidence="9">
    <location>
        <begin position="362"/>
        <end position="385"/>
    </location>
</feature>
<evidence type="ECO:0000256" key="5">
    <source>
        <dbReference type="ARBA" id="ARBA00022989"/>
    </source>
</evidence>
<gene>
    <name evidence="11" type="ORF">DGYR_LOCUS7200</name>
</gene>
<keyword evidence="12" id="KW-1185">Reference proteome</keyword>
<dbReference type="PROSITE" id="PS50850">
    <property type="entry name" value="MFS"/>
    <property type="match status" value="1"/>
</dbReference>